<dbReference type="FunFam" id="1.10.730.10:FF:000002">
    <property type="entry name" value="Leucine--tRNA ligase"/>
    <property type="match status" value="1"/>
</dbReference>
<comment type="caution">
    <text evidence="9">Lacks conserved residue(s) required for the propagation of feature annotation.</text>
</comment>
<evidence type="ECO:0000256" key="10">
    <source>
        <dbReference type="RuleBase" id="RU363035"/>
    </source>
</evidence>
<feature type="domain" description="Leucyl-tRNA synthetase editing" evidence="14">
    <location>
        <begin position="222"/>
        <end position="374"/>
    </location>
</feature>
<accession>A0A1G2Q9Q4</accession>
<proteinExistence type="inferred from homology"/>
<keyword evidence="4 9" id="KW-0547">Nucleotide-binding</keyword>
<evidence type="ECO:0000259" key="13">
    <source>
        <dbReference type="Pfam" id="PF09334"/>
    </source>
</evidence>
<evidence type="ECO:0000256" key="3">
    <source>
        <dbReference type="ARBA" id="ARBA00022598"/>
    </source>
</evidence>
<evidence type="ECO:0000256" key="9">
    <source>
        <dbReference type="HAMAP-Rule" id="MF_00049"/>
    </source>
</evidence>
<evidence type="ECO:0000256" key="4">
    <source>
        <dbReference type="ARBA" id="ARBA00022741"/>
    </source>
</evidence>
<comment type="caution">
    <text evidence="15">The sequence shown here is derived from an EMBL/GenBank/DDBJ whole genome shotgun (WGS) entry which is preliminary data.</text>
</comment>
<evidence type="ECO:0000256" key="7">
    <source>
        <dbReference type="ARBA" id="ARBA00023146"/>
    </source>
</evidence>
<dbReference type="Proteomes" id="UP000176494">
    <property type="component" value="Unassembled WGS sequence"/>
</dbReference>
<keyword evidence="3 9" id="KW-0436">Ligase</keyword>
<dbReference type="PANTHER" id="PTHR43740">
    <property type="entry name" value="LEUCYL-TRNA SYNTHETASE"/>
    <property type="match status" value="1"/>
</dbReference>
<dbReference type="EC" id="6.1.1.4" evidence="9"/>
<dbReference type="InterPro" id="IPR014729">
    <property type="entry name" value="Rossmann-like_a/b/a_fold"/>
</dbReference>
<dbReference type="PANTHER" id="PTHR43740:SF2">
    <property type="entry name" value="LEUCINE--TRNA LIGASE, MITOCHONDRIAL"/>
    <property type="match status" value="1"/>
</dbReference>
<evidence type="ECO:0000256" key="6">
    <source>
        <dbReference type="ARBA" id="ARBA00022917"/>
    </source>
</evidence>
<dbReference type="InterPro" id="IPR025709">
    <property type="entry name" value="Leu_tRNA-synth_edit"/>
</dbReference>
<evidence type="ECO:0000256" key="5">
    <source>
        <dbReference type="ARBA" id="ARBA00022840"/>
    </source>
</evidence>
<dbReference type="InterPro" id="IPR009008">
    <property type="entry name" value="Val/Leu/Ile-tRNA-synth_edit"/>
</dbReference>
<evidence type="ECO:0000313" key="16">
    <source>
        <dbReference type="Proteomes" id="UP000176494"/>
    </source>
</evidence>
<feature type="binding site" evidence="9">
    <location>
        <position position="574"/>
    </location>
    <ligand>
        <name>ATP</name>
        <dbReference type="ChEBI" id="CHEBI:30616"/>
    </ligand>
</feature>
<dbReference type="GO" id="GO:0002161">
    <property type="term" value="F:aminoacyl-tRNA deacylase activity"/>
    <property type="evidence" value="ECO:0007669"/>
    <property type="project" value="InterPro"/>
</dbReference>
<dbReference type="CDD" id="cd00812">
    <property type="entry name" value="LeuRS_core"/>
    <property type="match status" value="1"/>
</dbReference>
<dbReference type="SUPFAM" id="SSF50677">
    <property type="entry name" value="ValRS/IleRS/LeuRS editing domain"/>
    <property type="match status" value="1"/>
</dbReference>
<evidence type="ECO:0000259" key="14">
    <source>
        <dbReference type="Pfam" id="PF13603"/>
    </source>
</evidence>
<dbReference type="Pfam" id="PF00133">
    <property type="entry name" value="tRNA-synt_1"/>
    <property type="match status" value="1"/>
</dbReference>
<keyword evidence="5 9" id="KW-0067">ATP-binding</keyword>
<comment type="catalytic activity">
    <reaction evidence="8 9">
        <text>tRNA(Leu) + L-leucine + ATP = L-leucyl-tRNA(Leu) + AMP + diphosphate</text>
        <dbReference type="Rhea" id="RHEA:11688"/>
        <dbReference type="Rhea" id="RHEA-COMP:9613"/>
        <dbReference type="Rhea" id="RHEA-COMP:9622"/>
        <dbReference type="ChEBI" id="CHEBI:30616"/>
        <dbReference type="ChEBI" id="CHEBI:33019"/>
        <dbReference type="ChEBI" id="CHEBI:57427"/>
        <dbReference type="ChEBI" id="CHEBI:78442"/>
        <dbReference type="ChEBI" id="CHEBI:78494"/>
        <dbReference type="ChEBI" id="CHEBI:456215"/>
        <dbReference type="EC" id="6.1.1.4"/>
    </reaction>
</comment>
<keyword evidence="7 9" id="KW-0030">Aminoacyl-tRNA synthetase</keyword>
<comment type="subcellular location">
    <subcellularLocation>
        <location evidence="9">Cytoplasm</location>
    </subcellularLocation>
</comment>
<dbReference type="CDD" id="cd07958">
    <property type="entry name" value="Anticodon_Ia_Leu_BEm"/>
    <property type="match status" value="1"/>
</dbReference>
<evidence type="ECO:0000256" key="1">
    <source>
        <dbReference type="ARBA" id="ARBA00005594"/>
    </source>
</evidence>
<dbReference type="GO" id="GO:0004823">
    <property type="term" value="F:leucine-tRNA ligase activity"/>
    <property type="evidence" value="ECO:0007669"/>
    <property type="project" value="UniProtKB-UniRule"/>
</dbReference>
<dbReference type="Gene3D" id="1.10.730.10">
    <property type="entry name" value="Isoleucyl-tRNA Synthetase, Domain 1"/>
    <property type="match status" value="1"/>
</dbReference>
<name>A0A1G2Q9Q4_9BACT</name>
<dbReference type="InterPro" id="IPR009080">
    <property type="entry name" value="tRNAsynth_Ia_anticodon-bd"/>
</dbReference>
<dbReference type="Pfam" id="PF13603">
    <property type="entry name" value="tRNA-synt_1_2"/>
    <property type="match status" value="1"/>
</dbReference>
<sequence>MEKYDHKKVEAKQQQKWWDADIDKVGGDPTKPKCYILDMFPYPSGEGLHVGHPKGYIATDIYSRMKKMQGYNILHPMGWDAFGLPAENYALKNKIHPKVAVEKNIATFKSQLKKIGFNYDWEREINTTDPEYYKWTQWIFLKLFEKGLAYESHEPINWCPSCQTGLANEDLEAGRCERCGSEVEKKPMRQWVLKITDYADRLLVDLDLPELKWPEYIKESQRNWIGRSEGAEISFQLSDANDTNKHTNETNRAPTAITIFTTRPDTIYGATFMAISPELADEWLKVGWEPDTKIKKYIADTLATRAQQTYKDNPEKTGIFSGIYAINPANGEEIPVWITNYVLGDIGTGAIMAVPAHDERDFEFAQKFNLPISDANLVDSNEVIEKVGGKKTVRYKLKDWVFSRQRYWGEPIPIIHCETCGVVPVPESDLPVELPEVAHYEPSGTGESPLANITDWVNTTCPKCGGPGKRETNTMPQWAGSSWYYLAYTCKDPKTISYKLKAPPAVGHGKSYLDYWNPVDVYVGGAEHATRHLIYARFWHKFLQDIGVAGNPEPFIELHNVGLILAEDGKKMSKRYGNVINPDEIVELYGADSLRLYEMFMGPFADEITWQTDSVIGVRRFLEKVWHLAGKITDLEVEPPSDKSLHQTIKKVTEDILNFRFNTAISTMMIQVNTWDKLGVVNLDDFKTFLKLLAPFAPHLADELWEQTGERESIHLAKWPEYDITKVGSDIITLAVQVDGKTRGTIQISPNAEEEAATNKAQAEPEIAKWLAGQAPKRVIYVAGRVINFLT</sequence>
<feature type="domain" description="Methionyl/Leucyl tRNA synthetase" evidence="13">
    <location>
        <begin position="40"/>
        <end position="183"/>
    </location>
</feature>
<dbReference type="Pfam" id="PF09334">
    <property type="entry name" value="tRNA-synt_1g"/>
    <property type="match status" value="1"/>
</dbReference>
<dbReference type="InterPro" id="IPR015413">
    <property type="entry name" value="Methionyl/Leucyl_tRNA_Synth"/>
</dbReference>
<organism evidence="15 16">
    <name type="scientific">Candidatus Vogelbacteria bacterium GWA1_51_14</name>
    <dbReference type="NCBI Taxonomy" id="1802435"/>
    <lineage>
        <taxon>Bacteria</taxon>
        <taxon>Candidatus Vogeliibacteriota</taxon>
    </lineage>
</organism>
<keyword evidence="2 9" id="KW-0963">Cytoplasm</keyword>
<dbReference type="AlphaFoldDB" id="A0A1G2Q9Q4"/>
<dbReference type="FunFam" id="3.40.50.620:FF:000077">
    <property type="entry name" value="Leucine--tRNA ligase"/>
    <property type="match status" value="1"/>
</dbReference>
<dbReference type="Gene3D" id="3.40.50.620">
    <property type="entry name" value="HUPs"/>
    <property type="match status" value="2"/>
</dbReference>
<dbReference type="PRINTS" id="PR00985">
    <property type="entry name" value="TRNASYNTHLEU"/>
</dbReference>
<dbReference type="STRING" id="1802435.A2114_01725"/>
<comment type="similarity">
    <text evidence="1 9 10">Belongs to the class-I aminoacyl-tRNA synthetase family.</text>
</comment>
<protein>
    <recommendedName>
        <fullName evidence="9">Leucine--tRNA ligase</fullName>
        <ecNumber evidence="9">6.1.1.4</ecNumber>
    </recommendedName>
    <alternativeName>
        <fullName evidence="9">Leucyl-tRNA synthetase</fullName>
        <shortName evidence="9">LeuRS</shortName>
    </alternativeName>
</protein>
<evidence type="ECO:0000313" key="15">
    <source>
        <dbReference type="EMBL" id="OHA56879.1"/>
    </source>
</evidence>
<feature type="domain" description="Aminoacyl-tRNA synthetase class Ia" evidence="11">
    <location>
        <begin position="536"/>
        <end position="607"/>
    </location>
</feature>
<dbReference type="FunFam" id="3.40.50.620:FF:000056">
    <property type="entry name" value="Leucine--tRNA ligase"/>
    <property type="match status" value="1"/>
</dbReference>
<dbReference type="InterPro" id="IPR001412">
    <property type="entry name" value="aa-tRNA-synth_I_CS"/>
</dbReference>
<reference evidence="15 16" key="1">
    <citation type="journal article" date="2016" name="Nat. Commun.">
        <title>Thousands of microbial genomes shed light on interconnected biogeochemical processes in an aquifer system.</title>
        <authorList>
            <person name="Anantharaman K."/>
            <person name="Brown C.T."/>
            <person name="Hug L.A."/>
            <person name="Sharon I."/>
            <person name="Castelle C.J."/>
            <person name="Probst A.J."/>
            <person name="Thomas B.C."/>
            <person name="Singh A."/>
            <person name="Wilkins M.J."/>
            <person name="Karaoz U."/>
            <person name="Brodie E.L."/>
            <person name="Williams K.H."/>
            <person name="Hubbard S.S."/>
            <person name="Banfield J.F."/>
        </authorList>
    </citation>
    <scope>NUCLEOTIDE SEQUENCE [LARGE SCALE GENOMIC DNA]</scope>
</reference>
<dbReference type="Pfam" id="PF08264">
    <property type="entry name" value="Anticodon_1"/>
    <property type="match status" value="1"/>
</dbReference>
<gene>
    <name evidence="9" type="primary">leuS</name>
    <name evidence="15" type="ORF">A2114_01725</name>
</gene>
<dbReference type="SUPFAM" id="SSF47323">
    <property type="entry name" value="Anticodon-binding domain of a subclass of class I aminoacyl-tRNA synthetases"/>
    <property type="match status" value="1"/>
</dbReference>
<dbReference type="InterPro" id="IPR002302">
    <property type="entry name" value="Leu-tRNA-ligase"/>
</dbReference>
<dbReference type="HAMAP" id="MF_00049_B">
    <property type="entry name" value="Leu_tRNA_synth_B"/>
    <property type="match status" value="1"/>
</dbReference>
<dbReference type="GO" id="GO:0005829">
    <property type="term" value="C:cytosol"/>
    <property type="evidence" value="ECO:0007669"/>
    <property type="project" value="TreeGrafter"/>
</dbReference>
<dbReference type="SUPFAM" id="SSF52374">
    <property type="entry name" value="Nucleotidylyl transferase"/>
    <property type="match status" value="1"/>
</dbReference>
<evidence type="ECO:0000256" key="8">
    <source>
        <dbReference type="ARBA" id="ARBA00047469"/>
    </source>
</evidence>
<dbReference type="PROSITE" id="PS00178">
    <property type="entry name" value="AA_TRNA_LIGASE_I"/>
    <property type="match status" value="1"/>
</dbReference>
<evidence type="ECO:0000259" key="12">
    <source>
        <dbReference type="Pfam" id="PF08264"/>
    </source>
</evidence>
<evidence type="ECO:0000259" key="11">
    <source>
        <dbReference type="Pfam" id="PF00133"/>
    </source>
</evidence>
<dbReference type="EMBL" id="MHTG01000027">
    <property type="protein sequence ID" value="OHA56879.1"/>
    <property type="molecule type" value="Genomic_DNA"/>
</dbReference>
<dbReference type="GO" id="GO:0006429">
    <property type="term" value="P:leucyl-tRNA aminoacylation"/>
    <property type="evidence" value="ECO:0007669"/>
    <property type="project" value="UniProtKB-UniRule"/>
</dbReference>
<dbReference type="GO" id="GO:0005524">
    <property type="term" value="F:ATP binding"/>
    <property type="evidence" value="ECO:0007669"/>
    <property type="project" value="UniProtKB-UniRule"/>
</dbReference>
<dbReference type="InterPro" id="IPR013155">
    <property type="entry name" value="M/V/L/I-tRNA-synth_anticd-bd"/>
</dbReference>
<evidence type="ECO:0000256" key="2">
    <source>
        <dbReference type="ARBA" id="ARBA00022490"/>
    </source>
</evidence>
<dbReference type="InterPro" id="IPR002300">
    <property type="entry name" value="aa-tRNA-synth_Ia"/>
</dbReference>
<feature type="domain" description="Methionyl/Valyl/Leucyl/Isoleucyl-tRNA synthetase anticodon-binding" evidence="12">
    <location>
        <begin position="644"/>
        <end position="756"/>
    </location>
</feature>
<dbReference type="Gene3D" id="3.10.20.590">
    <property type="match status" value="1"/>
</dbReference>
<keyword evidence="6 9" id="KW-0648">Protein biosynthesis</keyword>